<protein>
    <recommendedName>
        <fullName evidence="4">Integral membrane protein</fullName>
    </recommendedName>
</protein>
<feature type="transmembrane region" description="Helical" evidence="1">
    <location>
        <begin position="325"/>
        <end position="343"/>
    </location>
</feature>
<evidence type="ECO:0000313" key="2">
    <source>
        <dbReference type="EMBL" id="TQR83190.1"/>
    </source>
</evidence>
<evidence type="ECO:0000313" key="3">
    <source>
        <dbReference type="Proteomes" id="UP000315759"/>
    </source>
</evidence>
<evidence type="ECO:0008006" key="4">
    <source>
        <dbReference type="Google" id="ProtNLM"/>
    </source>
</evidence>
<feature type="transmembrane region" description="Helical" evidence="1">
    <location>
        <begin position="168"/>
        <end position="189"/>
    </location>
</feature>
<feature type="transmembrane region" description="Helical" evidence="1">
    <location>
        <begin position="105"/>
        <end position="124"/>
    </location>
</feature>
<feature type="transmembrane region" description="Helical" evidence="1">
    <location>
        <begin position="73"/>
        <end position="93"/>
    </location>
</feature>
<dbReference type="Proteomes" id="UP000315759">
    <property type="component" value="Unassembled WGS sequence"/>
</dbReference>
<keyword evidence="3" id="KW-1185">Reference proteome</keyword>
<gene>
    <name evidence="2" type="ORF">D8S82_28425</name>
</gene>
<dbReference type="EMBL" id="VIFX01000050">
    <property type="protein sequence ID" value="TQR83190.1"/>
    <property type="molecule type" value="Genomic_DNA"/>
</dbReference>
<dbReference type="AlphaFoldDB" id="A0A544VT79"/>
<organism evidence="2 3">
    <name type="scientific">Mycolicibacterium hodleri</name>
    <dbReference type="NCBI Taxonomy" id="49897"/>
    <lineage>
        <taxon>Bacteria</taxon>
        <taxon>Bacillati</taxon>
        <taxon>Actinomycetota</taxon>
        <taxon>Actinomycetes</taxon>
        <taxon>Mycobacteriales</taxon>
        <taxon>Mycobacteriaceae</taxon>
        <taxon>Mycolicibacterium</taxon>
    </lineage>
</organism>
<sequence length="381" mass="41153">MGEVADRVAAESWFLQRGLPSVLTRRARWRRLWPRSAPALAAYAVVLVCLTVVDVTDGGQAVDVDENPTPTEVLILVVLAAMLPLAVLVGWLVSRIHGARGRHTAATASVVVAVGCALVNPSWADRIDDVVTTAQITALILVLNGLGVGSVLGWAVRLTVSHLASAGALVTRALPVVLLTVLVFFNGFVWSMATKISRDRMWLVVGFMVVIAIAFLCTGIAERTRPVLGDGSTRDSDTLRLAETPFASMPDPVRGDRLRPTERANVVFVVIASQVTQIAMVAIVTAAIFFVMGLLVLSPAVLAAWTTNGSDQGTWFGMTLPVPQPLIHVTMFLGALTFMYVSARSVGDGEYRKQFLDPLVDDLRLNLVARNRYRAYVQEGR</sequence>
<keyword evidence="1" id="KW-0812">Transmembrane</keyword>
<feature type="transmembrane region" description="Helical" evidence="1">
    <location>
        <begin position="32"/>
        <end position="53"/>
    </location>
</feature>
<name>A0A544VT79_9MYCO</name>
<proteinExistence type="predicted"/>
<reference evidence="2 3" key="1">
    <citation type="submission" date="2018-10" db="EMBL/GenBank/DDBJ databases">
        <title>Draft genome of Mycobacterium hodleri strain B.</title>
        <authorList>
            <person name="Amande T.J."/>
            <person name="Mcgenity T.J."/>
        </authorList>
    </citation>
    <scope>NUCLEOTIDE SEQUENCE [LARGE SCALE GENOMIC DNA]</scope>
    <source>
        <strain evidence="2 3">B</strain>
    </source>
</reference>
<keyword evidence="1" id="KW-1133">Transmembrane helix</keyword>
<feature type="transmembrane region" description="Helical" evidence="1">
    <location>
        <begin position="201"/>
        <end position="221"/>
    </location>
</feature>
<keyword evidence="1" id="KW-0472">Membrane</keyword>
<comment type="caution">
    <text evidence="2">The sequence shown here is derived from an EMBL/GenBank/DDBJ whole genome shotgun (WGS) entry which is preliminary data.</text>
</comment>
<dbReference type="RefSeq" id="WP_142555320.1">
    <property type="nucleotide sequence ID" value="NZ_VIFX01000050.1"/>
</dbReference>
<evidence type="ECO:0000256" key="1">
    <source>
        <dbReference type="SAM" id="Phobius"/>
    </source>
</evidence>
<feature type="transmembrane region" description="Helical" evidence="1">
    <location>
        <begin position="136"/>
        <end position="156"/>
    </location>
</feature>
<accession>A0A544VT79</accession>
<feature type="transmembrane region" description="Helical" evidence="1">
    <location>
        <begin position="278"/>
        <end position="305"/>
    </location>
</feature>